<dbReference type="Gene3D" id="3.90.70.10">
    <property type="entry name" value="Cysteine proteinases"/>
    <property type="match status" value="1"/>
</dbReference>
<keyword evidence="3 5" id="KW-0378">Hydrolase</keyword>
<dbReference type="SUPFAM" id="SSF116846">
    <property type="entry name" value="MIT domain"/>
    <property type="match status" value="1"/>
</dbReference>
<dbReference type="SUPFAM" id="SSF49758">
    <property type="entry name" value="Calpain large subunit, middle domain (domain III)"/>
    <property type="match status" value="2"/>
</dbReference>
<evidence type="ECO:0000256" key="3">
    <source>
        <dbReference type="ARBA" id="ARBA00022801"/>
    </source>
</evidence>
<dbReference type="Gene3D" id="1.20.58.80">
    <property type="entry name" value="Phosphotransferase system, lactose/cellobiose-type IIA subunit"/>
    <property type="match status" value="1"/>
</dbReference>
<dbReference type="Pfam" id="PF00648">
    <property type="entry name" value="Peptidase_C2"/>
    <property type="match status" value="1"/>
</dbReference>
<comment type="caution">
    <text evidence="9">The sequence shown here is derived from an EMBL/GenBank/DDBJ whole genome shotgun (WGS) entry which is preliminary data.</text>
</comment>
<evidence type="ECO:0000256" key="2">
    <source>
        <dbReference type="ARBA" id="ARBA00022670"/>
    </source>
</evidence>
<evidence type="ECO:0000256" key="5">
    <source>
        <dbReference type="PROSITE-ProRule" id="PRU00239"/>
    </source>
</evidence>
<feature type="compositionally biased region" description="Basic and acidic residues" evidence="6">
    <location>
        <begin position="308"/>
        <end position="329"/>
    </location>
</feature>
<dbReference type="InterPro" id="IPR007330">
    <property type="entry name" value="MIT_dom"/>
</dbReference>
<reference evidence="9" key="1">
    <citation type="submission" date="2023-07" db="EMBL/GenBank/DDBJ databases">
        <authorList>
            <person name="Stuckert A."/>
        </authorList>
    </citation>
    <scope>NUCLEOTIDE SEQUENCE</scope>
</reference>
<dbReference type="PANTHER" id="PTHR46143">
    <property type="entry name" value="CALPAIN-7"/>
    <property type="match status" value="1"/>
</dbReference>
<keyword evidence="2 5" id="KW-0645">Protease</keyword>
<dbReference type="InterPro" id="IPR051297">
    <property type="entry name" value="PalB/RIM13"/>
</dbReference>
<feature type="active site" evidence="5">
    <location>
        <position position="633"/>
    </location>
</feature>
<dbReference type="SMART" id="SM00720">
    <property type="entry name" value="calpain_III"/>
    <property type="match status" value="1"/>
</dbReference>
<evidence type="ECO:0000256" key="7">
    <source>
        <dbReference type="SAM" id="SignalP"/>
    </source>
</evidence>
<proteinExistence type="inferred from homology"/>
<sequence>MILFALAAAAWHWLLQIQQPKSNRLVTSPLEIQQAFITYYTTLYKERPYDAQGAWDLISSVEPTKLTAEQRDFLSAPITIEEVQSMIKSFHNNKSPGPDGLTIEYYNLLQPYNTPILVDILNDIYLKGEVVEGFHEAHTILIPKPNKDPLDVSSFRPISLMNVDYKLLAKILANRLQYLHGWTGLQGIRYGATEIKIVAFADDLLIFLSNPRESLGPLLRTIEQKGALVGFTINVVQAQNIDPLKSKQHLDLERAHFLVTQAFDEDDKGNADEAIELYTEAVELCLSTSNETTDQNLQTKLKQLARQALDRAESLRDSRSKSSSKDKPSAPKQSQNQPTRSFLPLGPDFSLNDKPPAGRQAVQNSEPPRQRYTSEEIEVLRKTSKINGIEYVPFMSVDLRERFAFPMPFSDKFGKLALSPKQKVMFSKWVRPDEITNNPTMIYTVSSFSIKQTIVSDCSFVASLAISAAYERRYNKKLITSIIYPQNKKRRTRIQPLWEVIIDDFLPVDHNGELLCSYSNNKNELWVSLIEKAYMKVMGGYDFPGSNSNIDLHALTGWIPERIAMHSDNQAFDKENTFRMLYQRFHKGDVLITTATGVMTEEEGEKWGLVPTHAYAVLDIREYKSLRFLQLKNPWSHLRWKGRFCEKDERSWTPELQKYLNFDPRTAQKIDNGIFWITWDDLCQYYDVIYLSWNPSLFKESTCIHSTWDAKQGPVKDAYSLANNPQYRLDVQCPKGGAAVWILLSRHITDKDDFAQNREFITLVVYKSDGKKVYYPADPAPYIDGIRINSPHYLTKIPLTNPGTHTFTLVVSQYEKQNTIHYTLRVYAACKFTFSKIPTPYTINKRINGQWKGHSAGGCGNFRDTHKNNPIYQFNLEKAGPLLVELRGPRQYSVGFEVITVSTSGDPGSSGVQKKSSGDYRCGFCYLEIDSLPAGIYNVIPTTFLPAQEGPFFLDFNSVIPVKVSQLQ</sequence>
<dbReference type="InterPro" id="IPR022683">
    <property type="entry name" value="Calpain_III"/>
</dbReference>
<comment type="similarity">
    <text evidence="1">Belongs to the peptidase C2 family.</text>
</comment>
<feature type="region of interest" description="Disordered" evidence="6">
    <location>
        <begin position="308"/>
        <end position="376"/>
    </location>
</feature>
<dbReference type="EMBL" id="CAUEEQ010028596">
    <property type="protein sequence ID" value="CAJ0948507.1"/>
    <property type="molecule type" value="Genomic_DNA"/>
</dbReference>
<protein>
    <recommendedName>
        <fullName evidence="8">Calpain catalytic domain-containing protein</fullName>
    </recommendedName>
</protein>
<dbReference type="InterPro" id="IPR022682">
    <property type="entry name" value="Calpain_domain_III"/>
</dbReference>
<feature type="active site" evidence="5">
    <location>
        <position position="613"/>
    </location>
</feature>
<dbReference type="Proteomes" id="UP001176940">
    <property type="component" value="Unassembled WGS sequence"/>
</dbReference>
<dbReference type="PANTHER" id="PTHR46143:SF1">
    <property type="entry name" value="CALPAIN-7"/>
    <property type="match status" value="1"/>
</dbReference>
<evidence type="ECO:0000256" key="1">
    <source>
        <dbReference type="ARBA" id="ARBA00007623"/>
    </source>
</evidence>
<accession>A0ABN9LXQ3</accession>
<dbReference type="SMART" id="SM00230">
    <property type="entry name" value="CysPc"/>
    <property type="match status" value="1"/>
</dbReference>
<keyword evidence="4 5" id="KW-0788">Thiol protease</keyword>
<feature type="domain" description="Calpain catalytic" evidence="8">
    <location>
        <begin position="428"/>
        <end position="695"/>
    </location>
</feature>
<name>A0ABN9LXQ3_9NEOB</name>
<evidence type="ECO:0000313" key="10">
    <source>
        <dbReference type="Proteomes" id="UP001176940"/>
    </source>
</evidence>
<dbReference type="PROSITE" id="PS50203">
    <property type="entry name" value="CALPAIN_CAT"/>
    <property type="match status" value="1"/>
</dbReference>
<dbReference type="InterPro" id="IPR036213">
    <property type="entry name" value="Calpain_III_sf"/>
</dbReference>
<dbReference type="Pfam" id="PF04212">
    <property type="entry name" value="MIT"/>
    <property type="match status" value="1"/>
</dbReference>
<feature type="active site" evidence="5">
    <location>
        <position position="458"/>
    </location>
</feature>
<dbReference type="CDD" id="cd00044">
    <property type="entry name" value="CysPc"/>
    <property type="match status" value="1"/>
</dbReference>
<dbReference type="InterPro" id="IPR038765">
    <property type="entry name" value="Papain-like_cys_pep_sf"/>
</dbReference>
<feature type="chain" id="PRO_5047160140" description="Calpain catalytic domain-containing protein" evidence="7">
    <location>
        <begin position="18"/>
        <end position="968"/>
    </location>
</feature>
<keyword evidence="10" id="KW-1185">Reference proteome</keyword>
<feature type="signal peptide" evidence="7">
    <location>
        <begin position="1"/>
        <end position="17"/>
    </location>
</feature>
<evidence type="ECO:0000256" key="4">
    <source>
        <dbReference type="ARBA" id="ARBA00022807"/>
    </source>
</evidence>
<gene>
    <name evidence="9" type="ORF">RIMI_LOCUS12187232</name>
</gene>
<organism evidence="9 10">
    <name type="scientific">Ranitomeya imitator</name>
    <name type="common">mimic poison frog</name>
    <dbReference type="NCBI Taxonomy" id="111125"/>
    <lineage>
        <taxon>Eukaryota</taxon>
        <taxon>Metazoa</taxon>
        <taxon>Chordata</taxon>
        <taxon>Craniata</taxon>
        <taxon>Vertebrata</taxon>
        <taxon>Euteleostomi</taxon>
        <taxon>Amphibia</taxon>
        <taxon>Batrachia</taxon>
        <taxon>Anura</taxon>
        <taxon>Neobatrachia</taxon>
        <taxon>Hyloidea</taxon>
        <taxon>Dendrobatidae</taxon>
        <taxon>Dendrobatinae</taxon>
        <taxon>Ranitomeya</taxon>
    </lineage>
</organism>
<dbReference type="InterPro" id="IPR036181">
    <property type="entry name" value="MIT_dom_sf"/>
</dbReference>
<evidence type="ECO:0000256" key="6">
    <source>
        <dbReference type="SAM" id="MobiDB-lite"/>
    </source>
</evidence>
<dbReference type="Pfam" id="PF01067">
    <property type="entry name" value="Calpain_III"/>
    <property type="match status" value="1"/>
</dbReference>
<dbReference type="InterPro" id="IPR001300">
    <property type="entry name" value="Peptidase_C2_calpain_cat"/>
</dbReference>
<dbReference type="InterPro" id="IPR022684">
    <property type="entry name" value="Calpain_cysteine_protease"/>
</dbReference>
<keyword evidence="7" id="KW-0732">Signal</keyword>
<dbReference type="Gene3D" id="2.60.120.380">
    <property type="match status" value="2"/>
</dbReference>
<dbReference type="SMART" id="SM00745">
    <property type="entry name" value="MIT"/>
    <property type="match status" value="1"/>
</dbReference>
<dbReference type="SUPFAM" id="SSF54001">
    <property type="entry name" value="Cysteine proteinases"/>
    <property type="match status" value="1"/>
</dbReference>
<evidence type="ECO:0000259" key="8">
    <source>
        <dbReference type="PROSITE" id="PS50203"/>
    </source>
</evidence>
<evidence type="ECO:0000313" key="9">
    <source>
        <dbReference type="EMBL" id="CAJ0948507.1"/>
    </source>
</evidence>
<dbReference type="PRINTS" id="PR00704">
    <property type="entry name" value="CALPAIN"/>
</dbReference>